<name>E4ZK70_LEPMJ</name>
<dbReference type="EMBL" id="FP929072">
    <property type="protein sequence ID" value="CBX91665.1"/>
    <property type="molecule type" value="Genomic_DNA"/>
</dbReference>
<protein>
    <submittedName>
        <fullName evidence="2">Predicted protein</fullName>
    </submittedName>
</protein>
<dbReference type="HOGENOM" id="CLU_990686_0_0_1"/>
<evidence type="ECO:0000313" key="2">
    <source>
        <dbReference type="EMBL" id="CBX91665.1"/>
    </source>
</evidence>
<dbReference type="Proteomes" id="UP000002668">
    <property type="component" value="Genome"/>
</dbReference>
<proteinExistence type="predicted"/>
<sequence length="281" mass="31728">MSSSTPIKLTSSRYGPSSKLSPKIQVTSYHMSVQERVKGIKAVVTSDQSTSKMIGEHPMNILTLKSEERQLLLEGPSISIIADGNIIIRKAVPLRALKASCTKVHDLFQVKPRATQFRVYGKINQESVERLLDILSTENLVDVKDIKLELPSMGFVEGVLMYQACLCLGVIYHHTKPLIDVLCAQVTDRLLTTEEMSTIVNRCPPQDPLFRHLANSLCHRRFKKQIPDVVAFEHWLGKKPALQKAMSEIDQAHKKRRAAIKKRNCSWRSDSVLAKWGEDQM</sequence>
<reference evidence="3" key="1">
    <citation type="journal article" date="2011" name="Nat. Commun.">
        <title>Effector diversification within compartments of the Leptosphaeria maculans genome affected by Repeat-Induced Point mutations.</title>
        <authorList>
            <person name="Rouxel T."/>
            <person name="Grandaubert J."/>
            <person name="Hane J.K."/>
            <person name="Hoede C."/>
            <person name="van de Wouw A.P."/>
            <person name="Couloux A."/>
            <person name="Dominguez V."/>
            <person name="Anthouard V."/>
            <person name="Bally P."/>
            <person name="Bourras S."/>
            <person name="Cozijnsen A.J."/>
            <person name="Ciuffetti L.M."/>
            <person name="Degrave A."/>
            <person name="Dilmaghani A."/>
            <person name="Duret L."/>
            <person name="Fudal I."/>
            <person name="Goodwin S.B."/>
            <person name="Gout L."/>
            <person name="Glaser N."/>
            <person name="Linglin J."/>
            <person name="Kema G.H.J."/>
            <person name="Lapalu N."/>
            <person name="Lawrence C.B."/>
            <person name="May K."/>
            <person name="Meyer M."/>
            <person name="Ollivier B."/>
            <person name="Poulain J."/>
            <person name="Schoch C.L."/>
            <person name="Simon A."/>
            <person name="Spatafora J.W."/>
            <person name="Stachowiak A."/>
            <person name="Turgeon B.G."/>
            <person name="Tyler B.M."/>
            <person name="Vincent D."/>
            <person name="Weissenbach J."/>
            <person name="Amselem J."/>
            <person name="Quesneville H."/>
            <person name="Oliver R.P."/>
            <person name="Wincker P."/>
            <person name="Balesdent M.-H."/>
            <person name="Howlett B.J."/>
        </authorList>
    </citation>
    <scope>NUCLEOTIDE SEQUENCE [LARGE SCALE GENOMIC DNA]</scope>
    <source>
        <strain evidence="3">JN3 / isolate v23.1.3 / race Av1-4-5-6-7-8</strain>
    </source>
</reference>
<organism evidence="3">
    <name type="scientific">Leptosphaeria maculans (strain JN3 / isolate v23.1.3 / race Av1-4-5-6-7-8)</name>
    <name type="common">Blackleg fungus</name>
    <name type="synonym">Phoma lingam</name>
    <dbReference type="NCBI Taxonomy" id="985895"/>
    <lineage>
        <taxon>Eukaryota</taxon>
        <taxon>Fungi</taxon>
        <taxon>Dikarya</taxon>
        <taxon>Ascomycota</taxon>
        <taxon>Pezizomycotina</taxon>
        <taxon>Dothideomycetes</taxon>
        <taxon>Pleosporomycetidae</taxon>
        <taxon>Pleosporales</taxon>
        <taxon>Pleosporineae</taxon>
        <taxon>Leptosphaeriaceae</taxon>
        <taxon>Plenodomus</taxon>
        <taxon>Plenodomus lingam/Leptosphaeria maculans species complex</taxon>
    </lineage>
</organism>
<accession>E4ZK70</accession>
<keyword evidence="3" id="KW-1185">Reference proteome</keyword>
<dbReference type="InParanoid" id="E4ZK70"/>
<evidence type="ECO:0000313" key="3">
    <source>
        <dbReference type="Proteomes" id="UP000002668"/>
    </source>
</evidence>
<dbReference type="VEuPathDB" id="FungiDB:LEMA_P071730.1"/>
<gene>
    <name evidence="2" type="ORF">LEMA_P071730.1</name>
</gene>
<evidence type="ECO:0000256" key="1">
    <source>
        <dbReference type="SAM" id="MobiDB-lite"/>
    </source>
</evidence>
<feature type="region of interest" description="Disordered" evidence="1">
    <location>
        <begin position="1"/>
        <end position="20"/>
    </location>
</feature>
<dbReference type="OrthoDB" id="3781812at2759"/>
<dbReference type="AlphaFoldDB" id="E4ZK70"/>